<evidence type="ECO:0000259" key="3">
    <source>
        <dbReference type="Pfam" id="PF00501"/>
    </source>
</evidence>
<evidence type="ECO:0000259" key="4">
    <source>
        <dbReference type="Pfam" id="PF13193"/>
    </source>
</evidence>
<dbReference type="Pfam" id="PF00501">
    <property type="entry name" value="AMP-binding"/>
    <property type="match status" value="1"/>
</dbReference>
<protein>
    <submittedName>
        <fullName evidence="5">Crotonobetaine/carnitine-CoA ligase</fullName>
        <ecNumber evidence="5">6.2.1.-</ecNumber>
    </submittedName>
</protein>
<feature type="domain" description="AMP-dependent synthetase/ligase" evidence="3">
    <location>
        <begin position="25"/>
        <end position="381"/>
    </location>
</feature>
<dbReference type="RefSeq" id="WP_166844823.1">
    <property type="nucleotide sequence ID" value="NZ_JAAONY010000002.1"/>
</dbReference>
<evidence type="ECO:0000313" key="6">
    <source>
        <dbReference type="Proteomes" id="UP000528457"/>
    </source>
</evidence>
<evidence type="ECO:0000313" key="5">
    <source>
        <dbReference type="EMBL" id="MBB6521812.1"/>
    </source>
</evidence>
<dbReference type="FunCoup" id="A0A7X0JTE7">
    <property type="interactions" value="24"/>
</dbReference>
<dbReference type="InterPro" id="IPR025110">
    <property type="entry name" value="AMP-bd_C"/>
</dbReference>
<dbReference type="EMBL" id="JACHHT010000002">
    <property type="protein sequence ID" value="MBB6521812.1"/>
    <property type="molecule type" value="Genomic_DNA"/>
</dbReference>
<dbReference type="InterPro" id="IPR020845">
    <property type="entry name" value="AMP-binding_CS"/>
</dbReference>
<dbReference type="SUPFAM" id="SSF56801">
    <property type="entry name" value="Acetyl-CoA synthetase-like"/>
    <property type="match status" value="1"/>
</dbReference>
<dbReference type="PROSITE" id="PS00455">
    <property type="entry name" value="AMP_BINDING"/>
    <property type="match status" value="1"/>
</dbReference>
<dbReference type="InterPro" id="IPR045851">
    <property type="entry name" value="AMP-bd_C_sf"/>
</dbReference>
<dbReference type="Gene3D" id="3.30.300.30">
    <property type="match status" value="1"/>
</dbReference>
<dbReference type="InParanoid" id="A0A7X0JTE7"/>
<evidence type="ECO:0000256" key="1">
    <source>
        <dbReference type="ARBA" id="ARBA00006432"/>
    </source>
</evidence>
<organism evidence="5 6">
    <name type="scientific">Pseudoteredinibacter isoporae</name>
    <dbReference type="NCBI Taxonomy" id="570281"/>
    <lineage>
        <taxon>Bacteria</taxon>
        <taxon>Pseudomonadati</taxon>
        <taxon>Pseudomonadota</taxon>
        <taxon>Gammaproteobacteria</taxon>
        <taxon>Cellvibrionales</taxon>
        <taxon>Cellvibrionaceae</taxon>
        <taxon>Pseudoteredinibacter</taxon>
    </lineage>
</organism>
<sequence length="527" mass="59099">MTAQANSSQTLQQAVAGRDLPRLFDYWRQRCPDKPFLIWADFDGQDQQWSYEAFCQQGGRLAKGLNERGIQSGDKVIIHLENSPEFLFSWYACALLGAVAVTTNTRSVASDIEYFVTKTRARAVITQESLISGFDGCREQLQLISSIDHQNHQQNDGVLAFEDLYADGEQALPDTVMTEQDLSIQFTSGTTSRPKAVVWTHANAIWGAQCNARNFALHHDDICQAFLPLFHTNNQSYSLLGTLWVGGSYILQPRFSKTHFWRPALEYKASWASMIPFCLKALVEEAVPEHHFRFWTPAVALPSIEEHFKIKTFGLYGMTETITQAITGDLNHPGPEMCIGRPCHGYEISVRNEQGQDISAGETGDLFIRGIPGINLFKEYLHDPDATANSYVDGWFETGDRIRLDHEGHYFFADRAKDMLKVGGENVAASEVETVIMASGLVDEVAVVGKPHPMLDEVPVAFVIRSPLMGTELSESEYQAQIIQHCRGQLADFKVIQELHIVEGLPRSLLNKIAKKELRDRLIESNS</sequence>
<dbReference type="InterPro" id="IPR042099">
    <property type="entry name" value="ANL_N_sf"/>
</dbReference>
<dbReference type="PANTHER" id="PTHR43201:SF5">
    <property type="entry name" value="MEDIUM-CHAIN ACYL-COA LIGASE ACSF2, MITOCHONDRIAL"/>
    <property type="match status" value="1"/>
</dbReference>
<keyword evidence="2 5" id="KW-0436">Ligase</keyword>
<dbReference type="PANTHER" id="PTHR43201">
    <property type="entry name" value="ACYL-COA SYNTHETASE"/>
    <property type="match status" value="1"/>
</dbReference>
<evidence type="ECO:0000256" key="2">
    <source>
        <dbReference type="ARBA" id="ARBA00022598"/>
    </source>
</evidence>
<dbReference type="GO" id="GO:0031956">
    <property type="term" value="F:medium-chain fatty acid-CoA ligase activity"/>
    <property type="evidence" value="ECO:0007669"/>
    <property type="project" value="TreeGrafter"/>
</dbReference>
<dbReference type="AlphaFoldDB" id="A0A7X0JTE7"/>
<proteinExistence type="inferred from homology"/>
<dbReference type="EC" id="6.2.1.-" evidence="5"/>
<keyword evidence="6" id="KW-1185">Reference proteome</keyword>
<dbReference type="InterPro" id="IPR000873">
    <property type="entry name" value="AMP-dep_synth/lig_dom"/>
</dbReference>
<reference evidence="5 6" key="1">
    <citation type="submission" date="2020-08" db="EMBL/GenBank/DDBJ databases">
        <title>Genomic Encyclopedia of Type Strains, Phase IV (KMG-IV): sequencing the most valuable type-strain genomes for metagenomic binning, comparative biology and taxonomic classification.</title>
        <authorList>
            <person name="Goeker M."/>
        </authorList>
    </citation>
    <scope>NUCLEOTIDE SEQUENCE [LARGE SCALE GENOMIC DNA]</scope>
    <source>
        <strain evidence="5 6">DSM 22368</strain>
    </source>
</reference>
<accession>A0A7X0JTE7</accession>
<dbReference type="Pfam" id="PF13193">
    <property type="entry name" value="AMP-binding_C"/>
    <property type="match status" value="1"/>
</dbReference>
<feature type="domain" description="AMP-binding enzyme C-terminal" evidence="4">
    <location>
        <begin position="431"/>
        <end position="507"/>
    </location>
</feature>
<name>A0A7X0JTE7_9GAMM</name>
<comment type="similarity">
    <text evidence="1">Belongs to the ATP-dependent AMP-binding enzyme family.</text>
</comment>
<dbReference type="Proteomes" id="UP000528457">
    <property type="component" value="Unassembled WGS sequence"/>
</dbReference>
<dbReference type="Gene3D" id="3.40.50.12780">
    <property type="entry name" value="N-terminal domain of ligase-like"/>
    <property type="match status" value="1"/>
</dbReference>
<comment type="caution">
    <text evidence="5">The sequence shown here is derived from an EMBL/GenBank/DDBJ whole genome shotgun (WGS) entry which is preliminary data.</text>
</comment>
<dbReference type="GO" id="GO:0006631">
    <property type="term" value="P:fatty acid metabolic process"/>
    <property type="evidence" value="ECO:0007669"/>
    <property type="project" value="TreeGrafter"/>
</dbReference>
<gene>
    <name evidence="5" type="ORF">HNR48_002097</name>
</gene>